<protein>
    <submittedName>
        <fullName evidence="1">Uncharacterized protein</fullName>
    </submittedName>
</protein>
<gene>
    <name evidence="1" type="ORF">A2989_03600</name>
</gene>
<name>A0A1F4ZBI8_9BACT</name>
<dbReference type="Proteomes" id="UP000177080">
    <property type="component" value="Unassembled WGS sequence"/>
</dbReference>
<organism evidence="1 2">
    <name type="scientific">Candidatus Amesbacteria bacterium RIFCSPLOWO2_01_FULL_48_25</name>
    <dbReference type="NCBI Taxonomy" id="1797259"/>
    <lineage>
        <taxon>Bacteria</taxon>
        <taxon>Candidatus Amesiibacteriota</taxon>
    </lineage>
</organism>
<comment type="caution">
    <text evidence="1">The sequence shown here is derived from an EMBL/GenBank/DDBJ whole genome shotgun (WGS) entry which is preliminary data.</text>
</comment>
<dbReference type="AlphaFoldDB" id="A0A1F4ZBI8"/>
<evidence type="ECO:0000313" key="2">
    <source>
        <dbReference type="Proteomes" id="UP000177080"/>
    </source>
</evidence>
<reference evidence="1 2" key="1">
    <citation type="journal article" date="2016" name="Nat. Commun.">
        <title>Thousands of microbial genomes shed light on interconnected biogeochemical processes in an aquifer system.</title>
        <authorList>
            <person name="Anantharaman K."/>
            <person name="Brown C.T."/>
            <person name="Hug L.A."/>
            <person name="Sharon I."/>
            <person name="Castelle C.J."/>
            <person name="Probst A.J."/>
            <person name="Thomas B.C."/>
            <person name="Singh A."/>
            <person name="Wilkins M.J."/>
            <person name="Karaoz U."/>
            <person name="Brodie E.L."/>
            <person name="Williams K.H."/>
            <person name="Hubbard S.S."/>
            <person name="Banfield J.F."/>
        </authorList>
    </citation>
    <scope>NUCLEOTIDE SEQUENCE [LARGE SCALE GENOMIC DNA]</scope>
</reference>
<sequence length="198" mass="22209">MFPDWERRVITPSMIREAKYGPMKLDERSKELARAGQEYHRRLFSLVLGGGLIDIDGRNVKKEVTVKRAVSFPWEVKARLDVVVENGDGRVVVEGKMRRGEEKIDAVQAVCIAIAGATIRELFFCYGHEHRLVHVNVEGLRELQPILLSVAGAALAFLGRGGQRMSKSQLKEELLGNFNPVYDRLVGEGMKFFGVNGK</sequence>
<accession>A0A1F4ZBI8</accession>
<evidence type="ECO:0000313" key="1">
    <source>
        <dbReference type="EMBL" id="OGD03739.1"/>
    </source>
</evidence>
<proteinExistence type="predicted"/>
<dbReference type="EMBL" id="MEXN01000005">
    <property type="protein sequence ID" value="OGD03739.1"/>
    <property type="molecule type" value="Genomic_DNA"/>
</dbReference>